<dbReference type="SMART" id="SM01130">
    <property type="entry name" value="DHDPS"/>
    <property type="match status" value="1"/>
</dbReference>
<dbReference type="PANTHER" id="PTHR12128:SF66">
    <property type="entry name" value="4-HYDROXY-2-OXOGLUTARATE ALDOLASE, MITOCHONDRIAL"/>
    <property type="match status" value="1"/>
</dbReference>
<dbReference type="PIRSF" id="PIRSF001365">
    <property type="entry name" value="DHDPS"/>
    <property type="match status" value="1"/>
</dbReference>
<dbReference type="SUPFAM" id="SSF51569">
    <property type="entry name" value="Aldolase"/>
    <property type="match status" value="1"/>
</dbReference>
<dbReference type="InterPro" id="IPR002220">
    <property type="entry name" value="DapA-like"/>
</dbReference>
<dbReference type="Gene3D" id="3.20.20.70">
    <property type="entry name" value="Aldolase class I"/>
    <property type="match status" value="1"/>
</dbReference>
<keyword evidence="3" id="KW-0704">Schiff base</keyword>
<dbReference type="InterPro" id="IPR020625">
    <property type="entry name" value="Schiff_base-form_aldolases_AS"/>
</dbReference>
<dbReference type="PRINTS" id="PR00146">
    <property type="entry name" value="DHPICSNTHASE"/>
</dbReference>
<reference evidence="6" key="1">
    <citation type="journal article" date="2019" name="Int. J. Syst. Evol. Microbiol.">
        <title>The Global Catalogue of Microorganisms (GCM) 10K type strain sequencing project: providing services to taxonomists for standard genome sequencing and annotation.</title>
        <authorList>
            <consortium name="The Broad Institute Genomics Platform"/>
            <consortium name="The Broad Institute Genome Sequencing Center for Infectious Disease"/>
            <person name="Wu L."/>
            <person name="Ma J."/>
        </authorList>
    </citation>
    <scope>NUCLEOTIDE SEQUENCE [LARGE SCALE GENOMIC DNA]</scope>
    <source>
        <strain evidence="6">CGMCC 4.7357</strain>
    </source>
</reference>
<dbReference type="Pfam" id="PF00701">
    <property type="entry name" value="DHDPS"/>
    <property type="match status" value="1"/>
</dbReference>
<comment type="caution">
    <text evidence="5">The sequence shown here is derived from an EMBL/GenBank/DDBJ whole genome shotgun (WGS) entry which is preliminary data.</text>
</comment>
<dbReference type="CDD" id="cd00408">
    <property type="entry name" value="DHDPS-like"/>
    <property type="match status" value="1"/>
</dbReference>
<dbReference type="PANTHER" id="PTHR12128">
    <property type="entry name" value="DIHYDRODIPICOLINATE SYNTHASE"/>
    <property type="match status" value="1"/>
</dbReference>
<evidence type="ECO:0000256" key="4">
    <source>
        <dbReference type="PIRNR" id="PIRNR001365"/>
    </source>
</evidence>
<accession>A0ABV9A9I0</accession>
<dbReference type="EMBL" id="JBHSFH010000010">
    <property type="protein sequence ID" value="MFC4496097.1"/>
    <property type="molecule type" value="Genomic_DNA"/>
</dbReference>
<evidence type="ECO:0000256" key="2">
    <source>
        <dbReference type="ARBA" id="ARBA00023239"/>
    </source>
</evidence>
<comment type="similarity">
    <text evidence="1 4">Belongs to the DapA family.</text>
</comment>
<gene>
    <name evidence="5" type="ORF">ACFPA8_18390</name>
</gene>
<keyword evidence="2 4" id="KW-0456">Lyase</keyword>
<dbReference type="PROSITE" id="PS00666">
    <property type="entry name" value="DHDPS_2"/>
    <property type="match status" value="1"/>
</dbReference>
<keyword evidence="6" id="KW-1185">Reference proteome</keyword>
<evidence type="ECO:0000313" key="5">
    <source>
        <dbReference type="EMBL" id="MFC4496097.1"/>
    </source>
</evidence>
<proteinExistence type="inferred from homology"/>
<organism evidence="5 6">
    <name type="scientific">Streptomyces ovatisporus</name>
    <dbReference type="NCBI Taxonomy" id="1128682"/>
    <lineage>
        <taxon>Bacteria</taxon>
        <taxon>Bacillati</taxon>
        <taxon>Actinomycetota</taxon>
        <taxon>Actinomycetes</taxon>
        <taxon>Kitasatosporales</taxon>
        <taxon>Streptomycetaceae</taxon>
        <taxon>Streptomyces</taxon>
    </lineage>
</organism>
<name>A0ABV9A9I0_9ACTN</name>
<dbReference type="InterPro" id="IPR013785">
    <property type="entry name" value="Aldolase_TIM"/>
</dbReference>
<evidence type="ECO:0000313" key="6">
    <source>
        <dbReference type="Proteomes" id="UP001595997"/>
    </source>
</evidence>
<sequence length="325" mass="34085">MPRPDPRTARKAPDGTLPVPLTGVVPPLCTPLTPEGGVDSAALRALVRRLLNAGVHALFVLGSSGEAAYLSDAQRRTVVRVVTEDVDGRVPVLAGAIDMTTARVLDHARAAAEAGVDALVVTAPFYTRTHPAEIARHFRRVREGVPLPVFAYDIPVAVHTKLAAATVLELAEDGTLAGLKDSSGDEASLRRLLAELRGRGLLDRFSVLTGSELTVDGALLAGVHGVVPGLGNVDPEGYLRLYEHARAGRWTEAAAEQDRLAALFSITDAGPEETMGRNSSAIGAFKAALHLLGVIDCPATAAPQTPLDAAAVQRVRALLERAGLK</sequence>
<evidence type="ECO:0000256" key="1">
    <source>
        <dbReference type="ARBA" id="ARBA00007592"/>
    </source>
</evidence>
<dbReference type="Proteomes" id="UP001595997">
    <property type="component" value="Unassembled WGS sequence"/>
</dbReference>
<dbReference type="RefSeq" id="WP_386449818.1">
    <property type="nucleotide sequence ID" value="NZ_JBHSFH010000010.1"/>
</dbReference>
<protein>
    <submittedName>
        <fullName evidence="5">Dihydrodipicolinate synthase family protein</fullName>
    </submittedName>
</protein>
<evidence type="ECO:0000256" key="3">
    <source>
        <dbReference type="ARBA" id="ARBA00023270"/>
    </source>
</evidence>